<dbReference type="InterPro" id="IPR042336">
    <property type="entry name" value="GOLIM4"/>
</dbReference>
<feature type="compositionally biased region" description="Basic and acidic residues" evidence="2">
    <location>
        <begin position="345"/>
        <end position="369"/>
    </location>
</feature>
<feature type="transmembrane region" description="Helical" evidence="3">
    <location>
        <begin position="12"/>
        <end position="34"/>
    </location>
</feature>
<reference evidence="4" key="2">
    <citation type="submission" date="2025-09" db="UniProtKB">
        <authorList>
            <consortium name="Ensembl"/>
        </authorList>
    </citation>
    <scope>IDENTIFICATION</scope>
</reference>
<feature type="compositionally biased region" description="Basic and acidic residues" evidence="2">
    <location>
        <begin position="481"/>
        <end position="490"/>
    </location>
</feature>
<dbReference type="PANTHER" id="PTHR22909">
    <property type="entry name" value="GOLGI INTEGRAL MEMBRANE PROTEIN 4"/>
    <property type="match status" value="1"/>
</dbReference>
<feature type="compositionally biased region" description="Basic residues" evidence="2">
    <location>
        <begin position="120"/>
        <end position="146"/>
    </location>
</feature>
<name>A0A673K1W6_9TELE</name>
<protein>
    <submittedName>
        <fullName evidence="4">Golgi integral membrane protein 4-like</fullName>
    </submittedName>
</protein>
<organism evidence="4 5">
    <name type="scientific">Sinocyclocheilus rhinocerous</name>
    <dbReference type="NCBI Taxonomy" id="307959"/>
    <lineage>
        <taxon>Eukaryota</taxon>
        <taxon>Metazoa</taxon>
        <taxon>Chordata</taxon>
        <taxon>Craniata</taxon>
        <taxon>Vertebrata</taxon>
        <taxon>Euteleostomi</taxon>
        <taxon>Actinopterygii</taxon>
        <taxon>Neopterygii</taxon>
        <taxon>Teleostei</taxon>
        <taxon>Ostariophysi</taxon>
        <taxon>Cypriniformes</taxon>
        <taxon>Cyprinidae</taxon>
        <taxon>Cyprininae</taxon>
        <taxon>Sinocyclocheilus</taxon>
    </lineage>
</organism>
<sequence length="526" mass="61693">MGNGVCSRKQKKIFQSLLLVTVVFGMIYGGMFSYEMHKQLKRTEEMAVKYQQHQESLSAQLQVVYEHRSKLEKSLQKERLEHKKAKDGKTKWVHKQDDRYKLYLFCLLGNLQISYVASSQKKKKKKNQKKKKKKKKRINKSNKIRKYQISIKINSSQQHKNLKSAHDQLVLTLEDHKSALAAAQVQVDEYKQLKETLNKMPSLRHAAGQPQPHVDAQPIQNGNAEELHQRQDVAPTEAHAQHERVKSAYEQQKEQQRLAAQLAEERRQLHLRQEALQKQQLEQQKEREERLRLQRKREEQQNREADLKEQQLRQEMLRKKAQYENMDADIVQGEEEPQIAEEKEENVHHEEPRQDEAEHVHHEDEHPVEADVDPEDDPNNQGEDEFEEAEQQQPHEEEEEEEAAPVSHPDMHLVVENQHQPPADEQLVMAGNPDQQEDALDEQYQDDGDDEAQDELVDNQKREAVREEEGDPYNEENGEQDEARHQDVAVKQDNQPAQHPNEENYEEDEEEEGGNGDKPPNRRAEM</sequence>
<accession>A0A673K1W6</accession>
<feature type="compositionally biased region" description="Acidic residues" evidence="2">
    <location>
        <begin position="332"/>
        <end position="344"/>
    </location>
</feature>
<evidence type="ECO:0000313" key="5">
    <source>
        <dbReference type="Proteomes" id="UP000472270"/>
    </source>
</evidence>
<proteinExistence type="predicted"/>
<evidence type="ECO:0000256" key="2">
    <source>
        <dbReference type="SAM" id="MobiDB-lite"/>
    </source>
</evidence>
<feature type="compositionally biased region" description="Acidic residues" evidence="2">
    <location>
        <begin position="503"/>
        <end position="514"/>
    </location>
</feature>
<reference evidence="4" key="1">
    <citation type="submission" date="2025-08" db="UniProtKB">
        <authorList>
            <consortium name="Ensembl"/>
        </authorList>
    </citation>
    <scope>IDENTIFICATION</scope>
</reference>
<keyword evidence="3" id="KW-0812">Transmembrane</keyword>
<feature type="compositionally biased region" description="Basic and acidic residues" evidence="2">
    <location>
        <begin position="287"/>
        <end position="322"/>
    </location>
</feature>
<dbReference type="AlphaFoldDB" id="A0A673K1W6"/>
<gene>
    <name evidence="4" type="primary">LOC107705760</name>
</gene>
<evidence type="ECO:0000256" key="3">
    <source>
        <dbReference type="SAM" id="Phobius"/>
    </source>
</evidence>
<feature type="region of interest" description="Disordered" evidence="2">
    <location>
        <begin position="287"/>
        <end position="526"/>
    </location>
</feature>
<evidence type="ECO:0000313" key="4">
    <source>
        <dbReference type="Ensembl" id="ENSSRHP00000059569.1"/>
    </source>
</evidence>
<feature type="compositionally biased region" description="Acidic residues" evidence="2">
    <location>
        <begin position="370"/>
        <end position="403"/>
    </location>
</feature>
<dbReference type="Ensembl" id="ENSSRHT00000061232.1">
    <property type="protein sequence ID" value="ENSSRHP00000059569.1"/>
    <property type="gene ID" value="ENSSRHG00000029852.1"/>
</dbReference>
<feature type="compositionally biased region" description="Basic and acidic residues" evidence="2">
    <location>
        <begin position="458"/>
        <end position="467"/>
    </location>
</feature>
<feature type="region of interest" description="Disordered" evidence="2">
    <location>
        <begin position="226"/>
        <end position="259"/>
    </location>
</feature>
<evidence type="ECO:0000256" key="1">
    <source>
        <dbReference type="SAM" id="Coils"/>
    </source>
</evidence>
<dbReference type="Proteomes" id="UP000472270">
    <property type="component" value="Unassembled WGS sequence"/>
</dbReference>
<feature type="region of interest" description="Disordered" evidence="2">
    <location>
        <begin position="119"/>
        <end position="146"/>
    </location>
</feature>
<keyword evidence="5" id="KW-1185">Reference proteome</keyword>
<dbReference type="PANTHER" id="PTHR22909:SF24">
    <property type="entry name" value="GOLGI INTEGRAL MEMBRANE PROTEIN 4-RELATED"/>
    <property type="match status" value="1"/>
</dbReference>
<keyword evidence="1" id="KW-0175">Coiled coil</keyword>
<feature type="compositionally biased region" description="Acidic residues" evidence="2">
    <location>
        <begin position="468"/>
        <end position="480"/>
    </location>
</feature>
<dbReference type="GO" id="GO:0000139">
    <property type="term" value="C:Golgi membrane"/>
    <property type="evidence" value="ECO:0007669"/>
    <property type="project" value="InterPro"/>
</dbReference>
<keyword evidence="3" id="KW-1133">Transmembrane helix</keyword>
<keyword evidence="3" id="KW-0472">Membrane</keyword>
<feature type="compositionally biased region" description="Acidic residues" evidence="2">
    <location>
        <begin position="435"/>
        <end position="457"/>
    </location>
</feature>
<feature type="coiled-coil region" evidence="1">
    <location>
        <begin position="173"/>
        <end position="200"/>
    </location>
</feature>
<feature type="compositionally biased region" description="Basic and acidic residues" evidence="2">
    <location>
        <begin position="239"/>
        <end position="256"/>
    </location>
</feature>